<evidence type="ECO:0000313" key="1">
    <source>
        <dbReference type="EMBL" id="KAA0191511.1"/>
    </source>
</evidence>
<dbReference type="OrthoDB" id="6246047at2759"/>
<comment type="caution">
    <text evidence="1">The sequence shown here is derived from an EMBL/GenBank/DDBJ whole genome shotgun (WGS) entry which is preliminary data.</text>
</comment>
<reference evidence="1" key="1">
    <citation type="submission" date="2019-05" db="EMBL/GenBank/DDBJ databases">
        <title>Annotation for the trematode Fasciolopsis buski.</title>
        <authorList>
            <person name="Choi Y.-J."/>
        </authorList>
    </citation>
    <scope>NUCLEOTIDE SEQUENCE</scope>
    <source>
        <strain evidence="1">HT</strain>
        <tissue evidence="1">Whole worm</tissue>
    </source>
</reference>
<organism evidence="1 2">
    <name type="scientific">Fasciolopsis buskii</name>
    <dbReference type="NCBI Taxonomy" id="27845"/>
    <lineage>
        <taxon>Eukaryota</taxon>
        <taxon>Metazoa</taxon>
        <taxon>Spiralia</taxon>
        <taxon>Lophotrochozoa</taxon>
        <taxon>Platyhelminthes</taxon>
        <taxon>Trematoda</taxon>
        <taxon>Digenea</taxon>
        <taxon>Plagiorchiida</taxon>
        <taxon>Echinostomata</taxon>
        <taxon>Echinostomatoidea</taxon>
        <taxon>Fasciolidae</taxon>
        <taxon>Fasciolopsis</taxon>
    </lineage>
</organism>
<accession>A0A8E0RTX1</accession>
<sequence>MSSYVTVKELTYPTYTLISIKEGSKSEISDLPDVAVANLSNAKFLPSVFATSRSIDELAESQYYLARVLAHQIIARNVQSNQSVFSCVCGRVSDACVCCGIPKISASIVGLEWPLILFSPVDTDPATFCMNITYLPKKQGVKMTGYLTPASDFEYFQKMVANGHMLRLNLSRLLVLYDSQFVPVHSPPNICAENSKEDPDVVLCTQLSSLRYGVASSGDHETLFTGCVEVTVLVKKRWPVIRCPKVCFQAHRGAAGDVDQAEARAKEPKSTSTINPVLNENKNADKSILPNGHEIPKGRTADLRVSSGPEVKAHEPVLLNIANPVVP</sequence>
<evidence type="ECO:0000313" key="2">
    <source>
        <dbReference type="Proteomes" id="UP000728185"/>
    </source>
</evidence>
<dbReference type="Proteomes" id="UP000728185">
    <property type="component" value="Unassembled WGS sequence"/>
</dbReference>
<keyword evidence="2" id="KW-1185">Reference proteome</keyword>
<proteinExistence type="predicted"/>
<dbReference type="AlphaFoldDB" id="A0A8E0RTX1"/>
<name>A0A8E0RTX1_9TREM</name>
<gene>
    <name evidence="1" type="ORF">FBUS_01423</name>
</gene>
<protein>
    <submittedName>
        <fullName evidence="1">Uncharacterized protein</fullName>
    </submittedName>
</protein>
<dbReference type="EMBL" id="LUCM01006287">
    <property type="protein sequence ID" value="KAA0191511.1"/>
    <property type="molecule type" value="Genomic_DNA"/>
</dbReference>